<reference evidence="2 3" key="2">
    <citation type="submission" date="2024-07" db="EMBL/GenBank/DDBJ databases">
        <authorList>
            <person name="Akdeniz Z."/>
        </authorList>
    </citation>
    <scope>NUCLEOTIDE SEQUENCE [LARGE SCALE GENOMIC DNA]</scope>
</reference>
<proteinExistence type="predicted"/>
<name>A0AA86QSV0_9EUKA</name>
<organism evidence="1">
    <name type="scientific">Hexamita inflata</name>
    <dbReference type="NCBI Taxonomy" id="28002"/>
    <lineage>
        <taxon>Eukaryota</taxon>
        <taxon>Metamonada</taxon>
        <taxon>Diplomonadida</taxon>
        <taxon>Hexamitidae</taxon>
        <taxon>Hexamitinae</taxon>
        <taxon>Hexamita</taxon>
    </lineage>
</organism>
<sequence length="486" mass="55549">MFENSVIFYQDVLPKSVPNKQQEHNTQTDPFELVEVGVSTSKPKAHEVQTIEFPSFLKRAEKTDISHLSAALRRLLNYVQNHVDERVQISTQIKTQASQTSQSSSNIIDISKLVQQTFDPAQTFYIYNQGSLLVHTNLQTFTVYPFYLQQREASLKNVNKFLSQRIKQIQKYLLHPLNKNMLITISKPGTVSIVNIANGFEPVNSYSNQLLQGDYVKAEFVKSNQIKQFQIVVFTSTGRIVVLDYQSEKGIEPVGGVQLKLKGAKKEFESGKSVKCAAVSEISSDRKIRSFIGFEDGSIQLYEFIGERKAKITTVEELQDFTGQKILKQWSVKPPVQQVQVLDSKMIQGQQTFIQSVLRKFCFTLDGDGSLYLYFNGEIQVRYFSNQPILDFVILNRFVCVLTNDQKINMYQIFSDQPVQLPVQSFLLQNGVLFNKLELVHLDETFGIILAVDCQKAIFQLTKVPIPFDLVLMEDIGRQMFWSVQE</sequence>
<dbReference type="InterPro" id="IPR036322">
    <property type="entry name" value="WD40_repeat_dom_sf"/>
</dbReference>
<keyword evidence="3" id="KW-1185">Reference proteome</keyword>
<dbReference type="EMBL" id="CATOUU010000910">
    <property type="protein sequence ID" value="CAI9958908.1"/>
    <property type="molecule type" value="Genomic_DNA"/>
</dbReference>
<protein>
    <submittedName>
        <fullName evidence="1">Uncharacterized protein</fullName>
    </submittedName>
</protein>
<comment type="caution">
    <text evidence="1">The sequence shown here is derived from an EMBL/GenBank/DDBJ whole genome shotgun (WGS) entry which is preliminary data.</text>
</comment>
<dbReference type="SUPFAM" id="SSF50978">
    <property type="entry name" value="WD40 repeat-like"/>
    <property type="match status" value="1"/>
</dbReference>
<dbReference type="Proteomes" id="UP001642409">
    <property type="component" value="Unassembled WGS sequence"/>
</dbReference>
<evidence type="ECO:0000313" key="3">
    <source>
        <dbReference type="Proteomes" id="UP001642409"/>
    </source>
</evidence>
<evidence type="ECO:0000313" key="2">
    <source>
        <dbReference type="EMBL" id="CAL6097752.1"/>
    </source>
</evidence>
<accession>A0AA86QSV0</accession>
<evidence type="ECO:0000313" key="1">
    <source>
        <dbReference type="EMBL" id="CAI9958908.1"/>
    </source>
</evidence>
<dbReference type="EMBL" id="CAXDID020000502">
    <property type="protein sequence ID" value="CAL6097752.1"/>
    <property type="molecule type" value="Genomic_DNA"/>
</dbReference>
<dbReference type="AlphaFoldDB" id="A0AA86QSV0"/>
<gene>
    <name evidence="1" type="ORF">HINF_LOCUS46553</name>
    <name evidence="2" type="ORF">HINF_LOCUS69283</name>
</gene>
<reference evidence="1" key="1">
    <citation type="submission" date="2023-06" db="EMBL/GenBank/DDBJ databases">
        <authorList>
            <person name="Kurt Z."/>
        </authorList>
    </citation>
    <scope>NUCLEOTIDE SEQUENCE</scope>
</reference>